<accession>A0A132A0D0</accession>
<dbReference type="EMBL" id="JXLN01006260">
    <property type="protein sequence ID" value="KPM03810.1"/>
    <property type="molecule type" value="Genomic_DNA"/>
</dbReference>
<gene>
    <name evidence="1" type="ORF">QR98_0022450</name>
</gene>
<dbReference type="Proteomes" id="UP000616769">
    <property type="component" value="Unassembled WGS sequence"/>
</dbReference>
<dbReference type="AlphaFoldDB" id="A0A132A0D0"/>
<sequence length="113" mass="12761">MTPNFNELQAIYWNLCEDQSSSSRLIQKDQTEGYGRGIFEKLPNLHSLYVTIDKDGVVFVGYKSDLDHPIQFGPESILFKQSDLVQRSKQITCIHFPQQAVPNVVSVSGAGDW</sequence>
<proteinExistence type="predicted"/>
<evidence type="ECO:0000313" key="1">
    <source>
        <dbReference type="EMBL" id="KPM03810.1"/>
    </source>
</evidence>
<organism evidence="1 2">
    <name type="scientific">Sarcoptes scabiei</name>
    <name type="common">Itch mite</name>
    <name type="synonym">Acarus scabiei</name>
    <dbReference type="NCBI Taxonomy" id="52283"/>
    <lineage>
        <taxon>Eukaryota</taxon>
        <taxon>Metazoa</taxon>
        <taxon>Ecdysozoa</taxon>
        <taxon>Arthropoda</taxon>
        <taxon>Chelicerata</taxon>
        <taxon>Arachnida</taxon>
        <taxon>Acari</taxon>
        <taxon>Acariformes</taxon>
        <taxon>Sarcoptiformes</taxon>
        <taxon>Astigmata</taxon>
        <taxon>Psoroptidia</taxon>
        <taxon>Sarcoptoidea</taxon>
        <taxon>Sarcoptidae</taxon>
        <taxon>Sarcoptinae</taxon>
        <taxon>Sarcoptes</taxon>
    </lineage>
</organism>
<protein>
    <submittedName>
        <fullName evidence="1">Uncharacterized protein</fullName>
    </submittedName>
</protein>
<dbReference type="OrthoDB" id="6430759at2759"/>
<evidence type="ECO:0000313" key="2">
    <source>
        <dbReference type="Proteomes" id="UP000616769"/>
    </source>
</evidence>
<dbReference type="VEuPathDB" id="VectorBase:SSCA002516"/>
<reference evidence="1 2" key="1">
    <citation type="journal article" date="2015" name="Parasit. Vectors">
        <title>Draft genome of the scabies mite.</title>
        <authorList>
            <person name="Rider S.D.Jr."/>
            <person name="Morgan M.S."/>
            <person name="Arlian L.G."/>
        </authorList>
    </citation>
    <scope>NUCLEOTIDE SEQUENCE [LARGE SCALE GENOMIC DNA]</scope>
    <source>
        <strain evidence="1">Arlian Lab</strain>
    </source>
</reference>
<name>A0A132A0D0_SARSC</name>
<comment type="caution">
    <text evidence="1">The sequence shown here is derived from an EMBL/GenBank/DDBJ whole genome shotgun (WGS) entry which is preliminary data.</text>
</comment>